<evidence type="ECO:0000313" key="13">
    <source>
        <dbReference type="Proteomes" id="UP001302812"/>
    </source>
</evidence>
<evidence type="ECO:0000256" key="9">
    <source>
        <dbReference type="SAM" id="MobiDB-lite"/>
    </source>
</evidence>
<dbReference type="GO" id="GO:0047499">
    <property type="term" value="F:calcium-independent phospholipase A2 activity"/>
    <property type="evidence" value="ECO:0007669"/>
    <property type="project" value="TreeGrafter"/>
</dbReference>
<evidence type="ECO:0000256" key="6">
    <source>
        <dbReference type="ARBA" id="ARBA00023098"/>
    </source>
</evidence>
<feature type="domain" description="PNPLA" evidence="11">
    <location>
        <begin position="803"/>
        <end position="1014"/>
    </location>
</feature>
<feature type="short sequence motif" description="GXSXG" evidence="8">
    <location>
        <begin position="841"/>
        <end position="845"/>
    </location>
</feature>
<feature type="active site" description="Proton acceptor" evidence="8">
    <location>
        <position position="1001"/>
    </location>
</feature>
<name>A0AAN6YSV0_9PEZI</name>
<evidence type="ECO:0000256" key="7">
    <source>
        <dbReference type="PROSITE-ProRule" id="PRU00175"/>
    </source>
</evidence>
<keyword evidence="4" id="KW-0862">Zinc</keyword>
<organism evidence="12 13">
    <name type="scientific">Canariomyces notabilis</name>
    <dbReference type="NCBI Taxonomy" id="2074819"/>
    <lineage>
        <taxon>Eukaryota</taxon>
        <taxon>Fungi</taxon>
        <taxon>Dikarya</taxon>
        <taxon>Ascomycota</taxon>
        <taxon>Pezizomycotina</taxon>
        <taxon>Sordariomycetes</taxon>
        <taxon>Sordariomycetidae</taxon>
        <taxon>Sordariales</taxon>
        <taxon>Chaetomiaceae</taxon>
        <taxon>Canariomyces</taxon>
    </lineage>
</organism>
<evidence type="ECO:0000313" key="12">
    <source>
        <dbReference type="EMBL" id="KAK4112598.1"/>
    </source>
</evidence>
<dbReference type="Proteomes" id="UP001302812">
    <property type="component" value="Unassembled WGS sequence"/>
</dbReference>
<keyword evidence="3 8" id="KW-0378">Hydrolase</keyword>
<feature type="short sequence motif" description="GXGXXG" evidence="8">
    <location>
        <begin position="807"/>
        <end position="812"/>
    </location>
</feature>
<dbReference type="Gene3D" id="3.40.1090.10">
    <property type="entry name" value="Cytosolic phospholipase A2 catalytic domain"/>
    <property type="match status" value="1"/>
</dbReference>
<evidence type="ECO:0000256" key="5">
    <source>
        <dbReference type="ARBA" id="ARBA00022963"/>
    </source>
</evidence>
<dbReference type="GO" id="GO:0016020">
    <property type="term" value="C:membrane"/>
    <property type="evidence" value="ECO:0007669"/>
    <property type="project" value="TreeGrafter"/>
</dbReference>
<dbReference type="EMBL" id="MU853342">
    <property type="protein sequence ID" value="KAK4112598.1"/>
    <property type="molecule type" value="Genomic_DNA"/>
</dbReference>
<dbReference type="InterPro" id="IPR002641">
    <property type="entry name" value="PNPLA_dom"/>
</dbReference>
<evidence type="ECO:0000259" key="10">
    <source>
        <dbReference type="PROSITE" id="PS50089"/>
    </source>
</evidence>
<protein>
    <recommendedName>
        <fullName evidence="14">PNPLA domain-containing protein</fullName>
    </recommendedName>
</protein>
<dbReference type="RefSeq" id="XP_064670168.1">
    <property type="nucleotide sequence ID" value="XM_064819196.1"/>
</dbReference>
<evidence type="ECO:0000256" key="2">
    <source>
        <dbReference type="ARBA" id="ARBA00022771"/>
    </source>
</evidence>
<feature type="region of interest" description="Disordered" evidence="9">
    <location>
        <begin position="1155"/>
        <end position="1189"/>
    </location>
</feature>
<evidence type="ECO:0000259" key="11">
    <source>
        <dbReference type="PROSITE" id="PS51635"/>
    </source>
</evidence>
<evidence type="ECO:0000256" key="8">
    <source>
        <dbReference type="PROSITE-ProRule" id="PRU01161"/>
    </source>
</evidence>
<gene>
    <name evidence="12" type="ORF">N656DRAFT_845343</name>
</gene>
<sequence length="1333" mass="148455">MPDFLTQYVCSNPECEKTVTQENARCCSDCGRGGSGDDDQSSEDDRQCAIYCVTCHDAECSLNPCTIDGHESCWNSHLPRNHGLAKRHRMLNPISQIIISAVTHSEENRARQRELYEQDRTARWFNIRQNHAGYEQQRCYSGHGTPLLEVYDRFRQLCDPNFSGNTETANHFPRFVSFVGDTCAGKSSLVRAMIMMGLAARAGVIRGGDMAQDGNISTLVAAMRQQATQWPVTRSASLDSIKNPTTKGVHLYRDEGAAVLLARDSAASANEQHPILFVDCEGQKAGAALTDAEILHADEVDQGTRGRLAVPPEGNRTRSTSIGPTPDYQYRVTAPCYGRKGKDGVDLFYARFLYAISDVIVFVTRDDTKIMPQLQAVLEWASKAVYKSINHPSRKTLIIVRHKSELHKAEFYDEAKLAHQYLENHPNLWTTSPTLKAFVEDYNRSETDFRKHIEDNRRLYEVLFRKIICWYVPSKDNPKVRPHSVVKQWAGLRIRIEQAVRDEESIGAAANMKYNVPELSRVLSKAFAHFTSSEDPFDFFLAARRDNPNPETMGSHLGNFLRHAYEHGEKLVHEHRDLDRMVIDVVVSSLLTWTYRRFYQGVSPSEAFERSLQPTCEAGINEYLANYESCIYKFPDGSPCVSRPERAHLTHASRTGKVIPGIFQRRLKWHNGYRGDWITAVRQQYAVTYQELIRHPQSASPGFPSLADRLRSRRQSLHRKHLAIWEFIKSYKTCFSCLDGIPDHVLACGHSYCPCCVQELGTPDTVRESTWLFTECPLCGKAGPGLAATYIQLKPRCAGVRVLTLDGGGIRGVAELAMLQALEKEVGLGVPIREYFDLIVGTSTGGLIALAVAITPQNKTLEQLTEFFKDTATSTFSQSMIKKFWSQLGIMLFNITDSIYSAAPLEKATKGLFGRGTSLFAPALTPGHSQISTRVAVTSSIGYADTMTLITNYNHPQGHNETREENDSKDMRVWEAALATSAAPYYLPPFKKTSTGTMYVDGAVFANCPAATAYAETKALWPNRAASLDLLVSLGTGRQQAKHAHGGGLQKFIPNGIIRTFANMLMHQSNSDESWHNFARSVPSAVKAKLHRLDPPLDVAGDRIALDDYAKMDDITAAVNDWIESPEGSAMIKRTAYRLLASLFFFEPDDYPSPPSPSPLSMLDHTNNLNNNNTPISPSSTSTSSSSIHRLPPGTQVLSGWIRCRLPRNSSGLRRLLTEKAESLVSTVIPQGRGGHGGSDYNDVHENVVCYWDPIMDPRTGCEYRLAECVDQSDDTGGQCHVNVAYTFRDEVGSQSLHVVGVKFRGVERPVPISGFPVTMAALVGRAGLRWLQ</sequence>
<dbReference type="GO" id="GO:0046486">
    <property type="term" value="P:glycerolipid metabolic process"/>
    <property type="evidence" value="ECO:0007669"/>
    <property type="project" value="UniProtKB-ARBA"/>
</dbReference>
<dbReference type="InterPro" id="IPR001841">
    <property type="entry name" value="Znf_RING"/>
</dbReference>
<dbReference type="PROSITE" id="PS00518">
    <property type="entry name" value="ZF_RING_1"/>
    <property type="match status" value="1"/>
</dbReference>
<dbReference type="GO" id="GO:0016042">
    <property type="term" value="P:lipid catabolic process"/>
    <property type="evidence" value="ECO:0007669"/>
    <property type="project" value="UniProtKB-UniRule"/>
</dbReference>
<reference evidence="12" key="1">
    <citation type="journal article" date="2023" name="Mol. Phylogenet. Evol.">
        <title>Genome-scale phylogeny and comparative genomics of the fungal order Sordariales.</title>
        <authorList>
            <person name="Hensen N."/>
            <person name="Bonometti L."/>
            <person name="Westerberg I."/>
            <person name="Brannstrom I.O."/>
            <person name="Guillou S."/>
            <person name="Cros-Aarteil S."/>
            <person name="Calhoun S."/>
            <person name="Haridas S."/>
            <person name="Kuo A."/>
            <person name="Mondo S."/>
            <person name="Pangilinan J."/>
            <person name="Riley R."/>
            <person name="LaButti K."/>
            <person name="Andreopoulos B."/>
            <person name="Lipzen A."/>
            <person name="Chen C."/>
            <person name="Yan M."/>
            <person name="Daum C."/>
            <person name="Ng V."/>
            <person name="Clum A."/>
            <person name="Steindorff A."/>
            <person name="Ohm R.A."/>
            <person name="Martin F."/>
            <person name="Silar P."/>
            <person name="Natvig D.O."/>
            <person name="Lalanne C."/>
            <person name="Gautier V."/>
            <person name="Ament-Velasquez S.L."/>
            <person name="Kruys A."/>
            <person name="Hutchinson M.I."/>
            <person name="Powell A.J."/>
            <person name="Barry K."/>
            <person name="Miller A.N."/>
            <person name="Grigoriev I.V."/>
            <person name="Debuchy R."/>
            <person name="Gladieux P."/>
            <person name="Hiltunen Thoren M."/>
            <person name="Johannesson H."/>
        </authorList>
    </citation>
    <scope>NUCLEOTIDE SEQUENCE</scope>
    <source>
        <strain evidence="12">CBS 508.74</strain>
    </source>
</reference>
<dbReference type="PROSITE" id="PS50089">
    <property type="entry name" value="ZF_RING_2"/>
    <property type="match status" value="1"/>
</dbReference>
<dbReference type="PANTHER" id="PTHR24185">
    <property type="entry name" value="CALCIUM-INDEPENDENT PHOSPHOLIPASE A2-GAMMA"/>
    <property type="match status" value="1"/>
</dbReference>
<proteinExistence type="predicted"/>
<feature type="region of interest" description="Disordered" evidence="9">
    <location>
        <begin position="305"/>
        <end position="325"/>
    </location>
</feature>
<dbReference type="SUPFAM" id="SSF52540">
    <property type="entry name" value="P-loop containing nucleoside triphosphate hydrolases"/>
    <property type="match status" value="1"/>
</dbReference>
<dbReference type="GO" id="GO:0019369">
    <property type="term" value="P:arachidonate metabolic process"/>
    <property type="evidence" value="ECO:0007669"/>
    <property type="project" value="TreeGrafter"/>
</dbReference>
<evidence type="ECO:0000256" key="4">
    <source>
        <dbReference type="ARBA" id="ARBA00022833"/>
    </source>
</evidence>
<keyword evidence="6 8" id="KW-0443">Lipid metabolism</keyword>
<feature type="short sequence motif" description="DGA/G" evidence="8">
    <location>
        <begin position="1001"/>
        <end position="1003"/>
    </location>
</feature>
<dbReference type="GO" id="GO:0008270">
    <property type="term" value="F:zinc ion binding"/>
    <property type="evidence" value="ECO:0007669"/>
    <property type="project" value="UniProtKB-KW"/>
</dbReference>
<keyword evidence="1" id="KW-0479">Metal-binding</keyword>
<feature type="domain" description="RING-type" evidence="10">
    <location>
        <begin position="734"/>
        <end position="779"/>
    </location>
</feature>
<dbReference type="GeneID" id="89943322"/>
<dbReference type="CDD" id="cd07199">
    <property type="entry name" value="Pat17_PNPLA8_PNPLA9_like"/>
    <property type="match status" value="1"/>
</dbReference>
<keyword evidence="13" id="KW-1185">Reference proteome</keyword>
<accession>A0AAN6YSV0</accession>
<evidence type="ECO:0000256" key="1">
    <source>
        <dbReference type="ARBA" id="ARBA00022723"/>
    </source>
</evidence>
<keyword evidence="5 8" id="KW-0442">Lipid degradation</keyword>
<dbReference type="PROSITE" id="PS51635">
    <property type="entry name" value="PNPLA"/>
    <property type="match status" value="1"/>
</dbReference>
<dbReference type="SUPFAM" id="SSF52151">
    <property type="entry name" value="FabD/lysophospholipase-like"/>
    <property type="match status" value="1"/>
</dbReference>
<evidence type="ECO:0000256" key="3">
    <source>
        <dbReference type="ARBA" id="ARBA00022801"/>
    </source>
</evidence>
<evidence type="ECO:0008006" key="14">
    <source>
        <dbReference type="Google" id="ProtNLM"/>
    </source>
</evidence>
<keyword evidence="2 7" id="KW-0863">Zinc-finger</keyword>
<dbReference type="InterPro" id="IPR017907">
    <property type="entry name" value="Znf_RING_CS"/>
</dbReference>
<feature type="compositionally biased region" description="Low complexity" evidence="9">
    <location>
        <begin position="1166"/>
        <end position="1188"/>
    </location>
</feature>
<dbReference type="SUPFAM" id="SSF57850">
    <property type="entry name" value="RING/U-box"/>
    <property type="match status" value="1"/>
</dbReference>
<dbReference type="InterPro" id="IPR027417">
    <property type="entry name" value="P-loop_NTPase"/>
</dbReference>
<dbReference type="Pfam" id="PF01734">
    <property type="entry name" value="Patatin"/>
    <property type="match status" value="1"/>
</dbReference>
<comment type="caution">
    <text evidence="12">The sequence shown here is derived from an EMBL/GenBank/DDBJ whole genome shotgun (WGS) entry which is preliminary data.</text>
</comment>
<dbReference type="InterPro" id="IPR016035">
    <property type="entry name" value="Acyl_Trfase/lysoPLipase"/>
</dbReference>
<dbReference type="PANTHER" id="PTHR24185:SF1">
    <property type="entry name" value="CALCIUM-INDEPENDENT PHOSPHOLIPASE A2-GAMMA"/>
    <property type="match status" value="1"/>
</dbReference>
<reference evidence="12" key="2">
    <citation type="submission" date="2023-05" db="EMBL/GenBank/DDBJ databases">
        <authorList>
            <consortium name="Lawrence Berkeley National Laboratory"/>
            <person name="Steindorff A."/>
            <person name="Hensen N."/>
            <person name="Bonometti L."/>
            <person name="Westerberg I."/>
            <person name="Brannstrom I.O."/>
            <person name="Guillou S."/>
            <person name="Cros-Aarteil S."/>
            <person name="Calhoun S."/>
            <person name="Haridas S."/>
            <person name="Kuo A."/>
            <person name="Mondo S."/>
            <person name="Pangilinan J."/>
            <person name="Riley R."/>
            <person name="Labutti K."/>
            <person name="Andreopoulos B."/>
            <person name="Lipzen A."/>
            <person name="Chen C."/>
            <person name="Yanf M."/>
            <person name="Daum C."/>
            <person name="Ng V."/>
            <person name="Clum A."/>
            <person name="Ohm R."/>
            <person name="Martin F."/>
            <person name="Silar P."/>
            <person name="Natvig D."/>
            <person name="Lalanne C."/>
            <person name="Gautier V."/>
            <person name="Ament-Velasquez S.L."/>
            <person name="Kruys A."/>
            <person name="Hutchinson M.I."/>
            <person name="Powell A.J."/>
            <person name="Barry K."/>
            <person name="Miller A.N."/>
            <person name="Grigoriev I.V."/>
            <person name="Debuchy R."/>
            <person name="Gladieux P."/>
            <person name="Thoren M.H."/>
            <person name="Johannesson H."/>
        </authorList>
    </citation>
    <scope>NUCLEOTIDE SEQUENCE</scope>
    <source>
        <strain evidence="12">CBS 508.74</strain>
    </source>
</reference>
<feature type="active site" description="Nucleophile" evidence="8">
    <location>
        <position position="843"/>
    </location>
</feature>